<dbReference type="STRING" id="404692.A0A0J6YJT6"/>
<feature type="compositionally biased region" description="Pro residues" evidence="2">
    <location>
        <begin position="135"/>
        <end position="145"/>
    </location>
</feature>
<proteinExistence type="predicted"/>
<feature type="compositionally biased region" description="Polar residues" evidence="2">
    <location>
        <begin position="119"/>
        <end position="128"/>
    </location>
</feature>
<dbReference type="EMBL" id="DS028098">
    <property type="protein sequence ID" value="KMP08921.1"/>
    <property type="molecule type" value="Genomic_DNA"/>
</dbReference>
<protein>
    <submittedName>
        <fullName evidence="3">Uncharacterized protein</fullName>
    </submittedName>
</protein>
<reference evidence="4" key="1">
    <citation type="journal article" date="2010" name="Genome Res.">
        <title>Population genomic sequencing of Coccidioides fungi reveals recent hybridization and transposon control.</title>
        <authorList>
            <person name="Neafsey D.E."/>
            <person name="Barker B.M."/>
            <person name="Sharpton T.J."/>
            <person name="Stajich J.E."/>
            <person name="Park D.J."/>
            <person name="Whiston E."/>
            <person name="Hung C.-Y."/>
            <person name="McMahan C."/>
            <person name="White J."/>
            <person name="Sykes S."/>
            <person name="Heiman D."/>
            <person name="Young S."/>
            <person name="Zeng Q."/>
            <person name="Abouelleil A."/>
            <person name="Aftuck L."/>
            <person name="Bessette D."/>
            <person name="Brown A."/>
            <person name="FitzGerald M."/>
            <person name="Lui A."/>
            <person name="Macdonald J.P."/>
            <person name="Priest M."/>
            <person name="Orbach M.J."/>
            <person name="Galgiani J.N."/>
            <person name="Kirkland T.N."/>
            <person name="Cole G.T."/>
            <person name="Birren B.W."/>
            <person name="Henn M.R."/>
            <person name="Taylor J.W."/>
            <person name="Rounsley S.D."/>
        </authorList>
    </citation>
    <scope>NUCLEOTIDE SEQUENCE [LARGE SCALE GENOMIC DNA]</scope>
    <source>
        <strain evidence="4">RMSCC 2394</strain>
    </source>
</reference>
<keyword evidence="1" id="KW-0175">Coiled coil</keyword>
<feature type="compositionally biased region" description="Basic and acidic residues" evidence="2">
    <location>
        <begin position="88"/>
        <end position="106"/>
    </location>
</feature>
<feature type="region of interest" description="Disordered" evidence="2">
    <location>
        <begin position="52"/>
        <end position="186"/>
    </location>
</feature>
<feature type="compositionally biased region" description="Basic and acidic residues" evidence="2">
    <location>
        <begin position="52"/>
        <end position="65"/>
    </location>
</feature>
<name>A0A0J6YJT6_COCIT</name>
<sequence>MGLLDPEKPGQAQFFSPKKVAQAREKFLELENKKEQEQAQKEHDKLQKVIAREVKAAEAPEQKKAREAKKKPIKLPKKLKKKLNVLNERLEERARKRQQAKEEKAAQKAFQNRKAVKSPSCSKSQDTLVQRPKPPKQNPKNPPKPKSTLPASNLDNAVAPIPEKPKTTSSRFGRTIKPTQRVLDNL</sequence>
<evidence type="ECO:0000313" key="3">
    <source>
        <dbReference type="EMBL" id="KMP08921.1"/>
    </source>
</evidence>
<dbReference type="Proteomes" id="UP000054565">
    <property type="component" value="Unassembled WGS sequence"/>
</dbReference>
<evidence type="ECO:0000256" key="1">
    <source>
        <dbReference type="SAM" id="Coils"/>
    </source>
</evidence>
<gene>
    <name evidence="3" type="ORF">CIRG_08602</name>
</gene>
<dbReference type="AlphaFoldDB" id="A0A0J6YJT6"/>
<evidence type="ECO:0000256" key="2">
    <source>
        <dbReference type="SAM" id="MobiDB-lite"/>
    </source>
</evidence>
<organism evidence="3 4">
    <name type="scientific">Coccidioides immitis RMSCC 2394</name>
    <dbReference type="NCBI Taxonomy" id="404692"/>
    <lineage>
        <taxon>Eukaryota</taxon>
        <taxon>Fungi</taxon>
        <taxon>Dikarya</taxon>
        <taxon>Ascomycota</taxon>
        <taxon>Pezizomycotina</taxon>
        <taxon>Eurotiomycetes</taxon>
        <taxon>Eurotiomycetidae</taxon>
        <taxon>Onygenales</taxon>
        <taxon>Onygenaceae</taxon>
        <taxon>Coccidioides</taxon>
    </lineage>
</organism>
<feature type="coiled-coil region" evidence="1">
    <location>
        <begin position="18"/>
        <end position="52"/>
    </location>
</feature>
<feature type="compositionally biased region" description="Basic residues" evidence="2">
    <location>
        <begin position="66"/>
        <end position="83"/>
    </location>
</feature>
<accession>A0A0J6YJT6</accession>
<evidence type="ECO:0000313" key="4">
    <source>
        <dbReference type="Proteomes" id="UP000054565"/>
    </source>
</evidence>